<dbReference type="Proteomes" id="UP000094819">
    <property type="component" value="Unassembled WGS sequence"/>
</dbReference>
<dbReference type="GeneID" id="30191893"/>
<evidence type="ECO:0000256" key="1">
    <source>
        <dbReference type="SAM" id="MobiDB-lite"/>
    </source>
</evidence>
<proteinExistence type="predicted"/>
<keyword evidence="3" id="KW-1185">Reference proteome</keyword>
<feature type="compositionally biased region" description="Polar residues" evidence="1">
    <location>
        <begin position="325"/>
        <end position="339"/>
    </location>
</feature>
<reference evidence="2 3" key="1">
    <citation type="submission" date="2016-06" db="EMBL/GenBank/DDBJ databases">
        <title>Evolution of pathogenesis and genome organization in the Tremellales.</title>
        <authorList>
            <person name="Cuomo C."/>
            <person name="Litvintseva A."/>
            <person name="Heitman J."/>
            <person name="Chen Y."/>
            <person name="Sun S."/>
            <person name="Springer D."/>
            <person name="Dromer F."/>
            <person name="Young S."/>
            <person name="Zeng Q."/>
            <person name="Chapman S."/>
            <person name="Gujja S."/>
            <person name="Saif S."/>
            <person name="Birren B."/>
        </authorList>
    </citation>
    <scope>NUCLEOTIDE SEQUENCE [LARGE SCALE GENOMIC DNA]</scope>
    <source>
        <strain evidence="2 3">CBS 7118</strain>
    </source>
</reference>
<evidence type="ECO:0000313" key="2">
    <source>
        <dbReference type="EMBL" id="ODO01949.1"/>
    </source>
</evidence>
<feature type="compositionally biased region" description="Low complexity" evidence="1">
    <location>
        <begin position="251"/>
        <end position="270"/>
    </location>
</feature>
<protein>
    <submittedName>
        <fullName evidence="2">Uncharacterized protein</fullName>
    </submittedName>
</protein>
<accession>A0A1E3JM48</accession>
<gene>
    <name evidence="2" type="ORF">L198_02680</name>
</gene>
<feature type="region of interest" description="Disordered" evidence="1">
    <location>
        <begin position="161"/>
        <end position="212"/>
    </location>
</feature>
<dbReference type="AlphaFoldDB" id="A0A1E3JM48"/>
<comment type="caution">
    <text evidence="2">The sequence shown here is derived from an EMBL/GenBank/DDBJ whole genome shotgun (WGS) entry which is preliminary data.</text>
</comment>
<dbReference type="RefSeq" id="XP_019033201.1">
    <property type="nucleotide sequence ID" value="XM_019174822.1"/>
</dbReference>
<feature type="region of interest" description="Disordered" evidence="1">
    <location>
        <begin position="1"/>
        <end position="83"/>
    </location>
</feature>
<evidence type="ECO:0000313" key="3">
    <source>
        <dbReference type="Proteomes" id="UP000094819"/>
    </source>
</evidence>
<dbReference type="EMBL" id="AWGH01000006">
    <property type="protein sequence ID" value="ODO01949.1"/>
    <property type="molecule type" value="Genomic_DNA"/>
</dbReference>
<organism evidence="2 3">
    <name type="scientific">Cryptococcus wingfieldii CBS 7118</name>
    <dbReference type="NCBI Taxonomy" id="1295528"/>
    <lineage>
        <taxon>Eukaryota</taxon>
        <taxon>Fungi</taxon>
        <taxon>Dikarya</taxon>
        <taxon>Basidiomycota</taxon>
        <taxon>Agaricomycotina</taxon>
        <taxon>Tremellomycetes</taxon>
        <taxon>Tremellales</taxon>
        <taxon>Cryptococcaceae</taxon>
        <taxon>Cryptococcus</taxon>
    </lineage>
</organism>
<sequence length="397" mass="44027">MIALPQRAKRPRSPSPTFEPDIASPLDVLLKRRRRDTHQQQPFGFPETPHSTQSPVHGYEPDYFQQGGNGVPHTPGSGESPHGVYGQQHAFNNAHAESSSAAQLRAAGLNQAGVGIGVERRRTKQWNRINAPMPLQQHQATQQPVNALTTPTTHAGVYQTQPTSAFPFPTPPPPPRVVSTRAAPLMSSSPIRNQPPSSSPFRDRPSNDDLVAPEEMCEPMDEEEMVRNWGEAYAEQNSILHSLHMTRMKFPPHASPQSHPSYSSHSSSNPWRTPMASSSTLFSPGPSRFAQEAAGQVSPHPYRTPYQSSPFTPARPSGNHVSYMYPTSSNQPPSDIPSSSERHRFRGEDDDMGEMEAEAEIVVESDAEREVANRYEEANKLLGELAMVRRQRWGQEE</sequence>
<dbReference type="OrthoDB" id="2574664at2759"/>
<name>A0A1E3JM48_9TREE</name>
<feature type="region of interest" description="Disordered" evidence="1">
    <location>
        <begin position="249"/>
        <end position="354"/>
    </location>
</feature>